<dbReference type="InterPro" id="IPR036388">
    <property type="entry name" value="WH-like_DNA-bd_sf"/>
</dbReference>
<gene>
    <name evidence="7" type="ORF">BHE75_02622</name>
</gene>
<dbReference type="SUPFAM" id="SSF88659">
    <property type="entry name" value="Sigma3 and sigma4 domains of RNA polymerase sigma factors"/>
    <property type="match status" value="1"/>
</dbReference>
<keyword evidence="3" id="KW-0731">Sigma factor</keyword>
<dbReference type="Gene3D" id="1.10.10.10">
    <property type="entry name" value="Winged helix-like DNA-binding domain superfamily/Winged helix DNA-binding domain"/>
    <property type="match status" value="1"/>
</dbReference>
<dbReference type="EMBL" id="MIPT01000001">
    <property type="protein sequence ID" value="OHT20623.1"/>
    <property type="molecule type" value="Genomic_DNA"/>
</dbReference>
<dbReference type="PANTHER" id="PTHR43133:SF8">
    <property type="entry name" value="RNA POLYMERASE SIGMA FACTOR HI_1459-RELATED"/>
    <property type="match status" value="1"/>
</dbReference>
<dbReference type="GO" id="GO:0006352">
    <property type="term" value="P:DNA-templated transcription initiation"/>
    <property type="evidence" value="ECO:0007669"/>
    <property type="project" value="InterPro"/>
</dbReference>
<evidence type="ECO:0000256" key="4">
    <source>
        <dbReference type="ARBA" id="ARBA00023125"/>
    </source>
</evidence>
<organism evidence="7 8">
    <name type="scientific">Edaphosphingomonas haloaromaticamans</name>
    <dbReference type="NCBI Taxonomy" id="653954"/>
    <lineage>
        <taxon>Bacteria</taxon>
        <taxon>Pseudomonadati</taxon>
        <taxon>Pseudomonadota</taxon>
        <taxon>Alphaproteobacteria</taxon>
        <taxon>Sphingomonadales</taxon>
        <taxon>Rhizorhabdaceae</taxon>
        <taxon>Edaphosphingomonas</taxon>
    </lineage>
</organism>
<evidence type="ECO:0000259" key="6">
    <source>
        <dbReference type="Pfam" id="PF08281"/>
    </source>
</evidence>
<evidence type="ECO:0000256" key="3">
    <source>
        <dbReference type="ARBA" id="ARBA00023082"/>
    </source>
</evidence>
<dbReference type="AlphaFoldDB" id="A0A1S1HHB3"/>
<dbReference type="InterPro" id="IPR014284">
    <property type="entry name" value="RNA_pol_sigma-70_dom"/>
</dbReference>
<evidence type="ECO:0000256" key="5">
    <source>
        <dbReference type="ARBA" id="ARBA00023163"/>
    </source>
</evidence>
<reference evidence="7 8" key="1">
    <citation type="submission" date="2016-09" db="EMBL/GenBank/DDBJ databases">
        <title>Metabolic pathway, cell adaptation mechanisms and a novel monoxygenase revealed through proteogenomic-transcription analysis of a Sphingomonas haloaromaticamans strain degrading the fungicide ortho-phenylphenol.</title>
        <authorList>
            <person name="Perruchon C."/>
            <person name="Papadopoulou E.S."/>
            <person name="Rousidou C."/>
            <person name="Vasileiadis S."/>
            <person name="Tanou G."/>
            <person name="Amoutzias G."/>
            <person name="Molassiotis A."/>
            <person name="Karpouzas D.G."/>
        </authorList>
    </citation>
    <scope>NUCLEOTIDE SEQUENCE [LARGE SCALE GENOMIC DNA]</scope>
    <source>
        <strain evidence="7 8">P3</strain>
    </source>
</reference>
<comment type="caution">
    <text evidence="7">The sequence shown here is derived from an EMBL/GenBank/DDBJ whole genome shotgun (WGS) entry which is preliminary data.</text>
</comment>
<accession>A0A1S1HHB3</accession>
<proteinExistence type="inferred from homology"/>
<sequence>MRLDNSDWGGHRVDLLRYLGRRVDDAALREDIVQEAIVRLLVYEAKPGIVISNVTGLLRRISLDLTRDHFRRIGRNRVVELSDDLPCQQSGIQERLEQRQLVAIIIDVVKAMPRLRREVFFRRRVEEQSAKEVAQALGISPGAVDAHIARAVLDLHLAIEKIEKRGGPVRG</sequence>
<dbReference type="OrthoDB" id="9794372at2"/>
<name>A0A1S1HHB3_9SPHN</name>
<dbReference type="InterPro" id="IPR013325">
    <property type="entry name" value="RNA_pol_sigma_r2"/>
</dbReference>
<comment type="similarity">
    <text evidence="1">Belongs to the sigma-70 factor family. ECF subfamily.</text>
</comment>
<evidence type="ECO:0000256" key="2">
    <source>
        <dbReference type="ARBA" id="ARBA00023015"/>
    </source>
</evidence>
<dbReference type="GO" id="GO:0016987">
    <property type="term" value="F:sigma factor activity"/>
    <property type="evidence" value="ECO:0007669"/>
    <property type="project" value="UniProtKB-KW"/>
</dbReference>
<dbReference type="RefSeq" id="WP_070934111.1">
    <property type="nucleotide sequence ID" value="NZ_MIPT01000001.1"/>
</dbReference>
<keyword evidence="5" id="KW-0804">Transcription</keyword>
<dbReference type="SUPFAM" id="SSF88946">
    <property type="entry name" value="Sigma2 domain of RNA polymerase sigma factors"/>
    <property type="match status" value="1"/>
</dbReference>
<protein>
    <submittedName>
        <fullName evidence="7">RNA polymerase sigma factor</fullName>
    </submittedName>
</protein>
<dbReference type="Gene3D" id="1.10.1740.10">
    <property type="match status" value="1"/>
</dbReference>
<dbReference type="InterPro" id="IPR039425">
    <property type="entry name" value="RNA_pol_sigma-70-like"/>
</dbReference>
<dbReference type="InterPro" id="IPR013324">
    <property type="entry name" value="RNA_pol_sigma_r3/r4-like"/>
</dbReference>
<dbReference type="Pfam" id="PF08281">
    <property type="entry name" value="Sigma70_r4_2"/>
    <property type="match status" value="1"/>
</dbReference>
<dbReference type="NCBIfam" id="TIGR02937">
    <property type="entry name" value="sigma70-ECF"/>
    <property type="match status" value="1"/>
</dbReference>
<evidence type="ECO:0000313" key="7">
    <source>
        <dbReference type="EMBL" id="OHT20623.1"/>
    </source>
</evidence>
<feature type="domain" description="RNA polymerase sigma factor 70 region 4 type 2" evidence="6">
    <location>
        <begin position="105"/>
        <end position="154"/>
    </location>
</feature>
<evidence type="ECO:0000313" key="8">
    <source>
        <dbReference type="Proteomes" id="UP000179467"/>
    </source>
</evidence>
<dbReference type="Proteomes" id="UP000179467">
    <property type="component" value="Unassembled WGS sequence"/>
</dbReference>
<evidence type="ECO:0000256" key="1">
    <source>
        <dbReference type="ARBA" id="ARBA00010641"/>
    </source>
</evidence>
<keyword evidence="8" id="KW-1185">Reference proteome</keyword>
<dbReference type="InterPro" id="IPR013249">
    <property type="entry name" value="RNA_pol_sigma70_r4_t2"/>
</dbReference>
<dbReference type="PANTHER" id="PTHR43133">
    <property type="entry name" value="RNA POLYMERASE ECF-TYPE SIGMA FACTO"/>
    <property type="match status" value="1"/>
</dbReference>
<keyword evidence="2" id="KW-0805">Transcription regulation</keyword>
<dbReference type="GO" id="GO:0003677">
    <property type="term" value="F:DNA binding"/>
    <property type="evidence" value="ECO:0007669"/>
    <property type="project" value="UniProtKB-KW"/>
</dbReference>
<keyword evidence="4" id="KW-0238">DNA-binding</keyword>